<organism evidence="1 2">
    <name type="scientific">Ameca splendens</name>
    <dbReference type="NCBI Taxonomy" id="208324"/>
    <lineage>
        <taxon>Eukaryota</taxon>
        <taxon>Metazoa</taxon>
        <taxon>Chordata</taxon>
        <taxon>Craniata</taxon>
        <taxon>Vertebrata</taxon>
        <taxon>Euteleostomi</taxon>
        <taxon>Actinopterygii</taxon>
        <taxon>Neopterygii</taxon>
        <taxon>Teleostei</taxon>
        <taxon>Neoteleostei</taxon>
        <taxon>Acanthomorphata</taxon>
        <taxon>Ovalentaria</taxon>
        <taxon>Atherinomorphae</taxon>
        <taxon>Cyprinodontiformes</taxon>
        <taxon>Goodeidae</taxon>
        <taxon>Ameca</taxon>
    </lineage>
</organism>
<keyword evidence="2" id="KW-1185">Reference proteome</keyword>
<gene>
    <name evidence="1" type="ORF">AMECASPLE_030491</name>
</gene>
<dbReference type="EMBL" id="JAHRIP010069476">
    <property type="protein sequence ID" value="MEQ2308658.1"/>
    <property type="molecule type" value="Genomic_DNA"/>
</dbReference>
<comment type="caution">
    <text evidence="1">The sequence shown here is derived from an EMBL/GenBank/DDBJ whole genome shotgun (WGS) entry which is preliminary data.</text>
</comment>
<proteinExistence type="predicted"/>
<accession>A0ABV0ZTP7</accession>
<sequence>MSQYWHKESNTLTFPTKDFYTIWDLRSTVTLPGEGKALFSLQNGTYEHLIVAITMSSALKRAVVRGAATMLSWRWPAYKRRRLVAQAALCGGEQRLSQRAASL</sequence>
<protein>
    <submittedName>
        <fullName evidence="1">Uncharacterized protein</fullName>
    </submittedName>
</protein>
<reference evidence="1 2" key="1">
    <citation type="submission" date="2021-06" db="EMBL/GenBank/DDBJ databases">
        <authorList>
            <person name="Palmer J.M."/>
        </authorList>
    </citation>
    <scope>NUCLEOTIDE SEQUENCE [LARGE SCALE GENOMIC DNA]</scope>
    <source>
        <strain evidence="1 2">AS_MEX2019</strain>
        <tissue evidence="1">Muscle</tissue>
    </source>
</reference>
<evidence type="ECO:0000313" key="2">
    <source>
        <dbReference type="Proteomes" id="UP001469553"/>
    </source>
</evidence>
<evidence type="ECO:0000313" key="1">
    <source>
        <dbReference type="EMBL" id="MEQ2308658.1"/>
    </source>
</evidence>
<dbReference type="Proteomes" id="UP001469553">
    <property type="component" value="Unassembled WGS sequence"/>
</dbReference>
<name>A0ABV0ZTP7_9TELE</name>